<dbReference type="AlphaFoldDB" id="A0A0B7B171"/>
<dbReference type="EMBL" id="HACG01039173">
    <property type="protein sequence ID" value="CEK86038.1"/>
    <property type="molecule type" value="Transcribed_RNA"/>
</dbReference>
<evidence type="ECO:0000313" key="1">
    <source>
        <dbReference type="EMBL" id="CEK86036.1"/>
    </source>
</evidence>
<dbReference type="EMBL" id="HACG01039174">
    <property type="protein sequence ID" value="CEK86039.1"/>
    <property type="molecule type" value="Transcribed_RNA"/>
</dbReference>
<gene>
    <name evidence="1" type="primary">ORF151429</name>
    <name evidence="2" type="synonym">ORF151441</name>
    <name evidence="3" type="synonym">ORF151447</name>
</gene>
<organism evidence="1">
    <name type="scientific">Arion vulgaris</name>
    <dbReference type="NCBI Taxonomy" id="1028688"/>
    <lineage>
        <taxon>Eukaryota</taxon>
        <taxon>Metazoa</taxon>
        <taxon>Spiralia</taxon>
        <taxon>Lophotrochozoa</taxon>
        <taxon>Mollusca</taxon>
        <taxon>Gastropoda</taxon>
        <taxon>Heterobranchia</taxon>
        <taxon>Euthyneura</taxon>
        <taxon>Panpulmonata</taxon>
        <taxon>Eupulmonata</taxon>
        <taxon>Stylommatophora</taxon>
        <taxon>Helicina</taxon>
        <taxon>Arionoidea</taxon>
        <taxon>Arionidae</taxon>
        <taxon>Arion</taxon>
    </lineage>
</organism>
<evidence type="ECO:0000313" key="3">
    <source>
        <dbReference type="EMBL" id="CEK86039.1"/>
    </source>
</evidence>
<protein>
    <submittedName>
        <fullName evidence="1">Uncharacterized protein</fullName>
    </submittedName>
</protein>
<dbReference type="EMBL" id="HACG01039171">
    <property type="protein sequence ID" value="CEK86036.1"/>
    <property type="molecule type" value="Transcribed_RNA"/>
</dbReference>
<sequence>MLQIRKLKYFGHIQKRHKGFEKTIMEGGIHTKRRGRPWQRRMIQNVRYDLNMTAVEV</sequence>
<name>A0A0B7B171_9EUPU</name>
<reference evidence="1" key="1">
    <citation type="submission" date="2014-12" db="EMBL/GenBank/DDBJ databases">
        <title>Insight into the proteome of Arion vulgaris.</title>
        <authorList>
            <person name="Aradska J."/>
            <person name="Bulat T."/>
            <person name="Smidak R."/>
            <person name="Sarate P."/>
            <person name="Gangsoo J."/>
            <person name="Sialana F."/>
            <person name="Bilban M."/>
            <person name="Lubec G."/>
        </authorList>
    </citation>
    <scope>NUCLEOTIDE SEQUENCE</scope>
    <source>
        <tissue evidence="1">Skin</tissue>
    </source>
</reference>
<evidence type="ECO:0000313" key="2">
    <source>
        <dbReference type="EMBL" id="CEK86038.1"/>
    </source>
</evidence>
<proteinExistence type="predicted"/>
<accession>A0A0B7B171</accession>